<dbReference type="UniPathway" id="UPA00034">
    <property type="reaction ID" value="UER00025"/>
</dbReference>
<gene>
    <name evidence="8" type="primary">DAPF_1</name>
    <name evidence="8" type="ORF">Zm00014a_018388</name>
</gene>
<comment type="pathway">
    <text evidence="1">Amino-acid biosynthesis; L-lysine biosynthesis via DAP pathway; DL-2,6-diaminopimelate from LL-2,6-diaminopimelate: step 1/1.</text>
</comment>
<dbReference type="Proteomes" id="UP000251960">
    <property type="component" value="Chromosome 10"/>
</dbReference>
<evidence type="ECO:0000256" key="7">
    <source>
        <dbReference type="ARBA" id="ARBA00051712"/>
    </source>
</evidence>
<accession>A0A3L6G4Q4</accession>
<keyword evidence="5" id="KW-0457">Lysine biosynthesis</keyword>
<dbReference type="GO" id="GO:0009089">
    <property type="term" value="P:lysine biosynthetic process via diaminopimelate"/>
    <property type="evidence" value="ECO:0007669"/>
    <property type="project" value="UniProtKB-UniPathway"/>
</dbReference>
<protein>
    <recommendedName>
        <fullName evidence="3">diaminopimelate epimerase</fullName>
        <ecNumber evidence="3">5.1.1.7</ecNumber>
    </recommendedName>
</protein>
<dbReference type="PANTHER" id="PTHR31689">
    <property type="entry name" value="DIAMINOPIMELATE EPIMERASE, CHLOROPLASTIC"/>
    <property type="match status" value="1"/>
</dbReference>
<dbReference type="PROSITE" id="PS01326">
    <property type="entry name" value="DAP_EPIMERASE"/>
    <property type="match status" value="1"/>
</dbReference>
<dbReference type="GO" id="GO:0008837">
    <property type="term" value="F:diaminopimelate epimerase activity"/>
    <property type="evidence" value="ECO:0007669"/>
    <property type="project" value="UniProtKB-EC"/>
</dbReference>
<comment type="caution">
    <text evidence="8">The sequence shown here is derived from an EMBL/GenBank/DDBJ whole genome shotgun (WGS) entry which is preliminary data.</text>
</comment>
<comment type="similarity">
    <text evidence="2">Belongs to the diaminopimelate epimerase family.</text>
</comment>
<dbReference type="SUPFAM" id="SSF54506">
    <property type="entry name" value="Diaminopimelate epimerase-like"/>
    <property type="match status" value="1"/>
</dbReference>
<dbReference type="ExpressionAtlas" id="A0A3L6G4Q4">
    <property type="expression patterns" value="baseline and differential"/>
</dbReference>
<sequence length="252" mass="27486">MGCFHSTAKRQHPGYVHLASQTAFSVSEVEALFELFKSISGSVIDDGLIDKVHNRDSSVPKVTPEEAAKLCVRNFDVGADGVIFVMPGVNGADYTMRIFNSDGSEPEMCGNGVRCFARFIAEIENLQGTNRLSMLNIWLQAQQTALASMPDHLLDDANRAGNKIRVERVEQSSYTFQSLLDGGAQAMVAEGETVALEFTPIAERCLQYLGKTLKKKAASQGPYDLIFNGKSVSGDYSLKGQMNEGKSMEQSN</sequence>
<comment type="catalytic activity">
    <reaction evidence="7">
        <text>(2S,6S)-2,6-diaminopimelate = meso-2,6-diaminopimelate</text>
        <dbReference type="Rhea" id="RHEA:15393"/>
        <dbReference type="ChEBI" id="CHEBI:57609"/>
        <dbReference type="ChEBI" id="CHEBI:57791"/>
        <dbReference type="EC" id="5.1.1.7"/>
    </reaction>
</comment>
<dbReference type="AlphaFoldDB" id="A0A3L6G4Q4"/>
<dbReference type="PANTHER" id="PTHR31689:SF0">
    <property type="entry name" value="DIAMINOPIMELATE EPIMERASE"/>
    <property type="match status" value="1"/>
</dbReference>
<organism evidence="8 9">
    <name type="scientific">Zea mays</name>
    <name type="common">Maize</name>
    <dbReference type="NCBI Taxonomy" id="4577"/>
    <lineage>
        <taxon>Eukaryota</taxon>
        <taxon>Viridiplantae</taxon>
        <taxon>Streptophyta</taxon>
        <taxon>Embryophyta</taxon>
        <taxon>Tracheophyta</taxon>
        <taxon>Spermatophyta</taxon>
        <taxon>Magnoliopsida</taxon>
        <taxon>Liliopsida</taxon>
        <taxon>Poales</taxon>
        <taxon>Poaceae</taxon>
        <taxon>PACMAD clade</taxon>
        <taxon>Panicoideae</taxon>
        <taxon>Andropogonodae</taxon>
        <taxon>Andropogoneae</taxon>
        <taxon>Tripsacinae</taxon>
        <taxon>Zea</taxon>
    </lineage>
</organism>
<name>A0A3L6G4Q4_MAIZE</name>
<evidence type="ECO:0000256" key="3">
    <source>
        <dbReference type="ARBA" id="ARBA00013080"/>
    </source>
</evidence>
<evidence type="ECO:0000313" key="8">
    <source>
        <dbReference type="EMBL" id="PWZ43562.1"/>
    </source>
</evidence>
<evidence type="ECO:0000256" key="4">
    <source>
        <dbReference type="ARBA" id="ARBA00022605"/>
    </source>
</evidence>
<evidence type="ECO:0000256" key="6">
    <source>
        <dbReference type="ARBA" id="ARBA00023235"/>
    </source>
</evidence>
<dbReference type="InterPro" id="IPR001653">
    <property type="entry name" value="DAP_epimerase_DapF"/>
</dbReference>
<reference evidence="8 9" key="1">
    <citation type="journal article" date="2018" name="Nat. Genet.">
        <title>Extensive intraspecific gene order and gene structural variations between Mo17 and other maize genomes.</title>
        <authorList>
            <person name="Sun S."/>
            <person name="Zhou Y."/>
            <person name="Chen J."/>
            <person name="Shi J."/>
            <person name="Zhao H."/>
            <person name="Zhao H."/>
            <person name="Song W."/>
            <person name="Zhang M."/>
            <person name="Cui Y."/>
            <person name="Dong X."/>
            <person name="Liu H."/>
            <person name="Ma X."/>
            <person name="Jiao Y."/>
            <person name="Wang B."/>
            <person name="Wei X."/>
            <person name="Stein J.C."/>
            <person name="Glaubitz J.C."/>
            <person name="Lu F."/>
            <person name="Yu G."/>
            <person name="Liang C."/>
            <person name="Fengler K."/>
            <person name="Li B."/>
            <person name="Rafalski A."/>
            <person name="Schnable P.S."/>
            <person name="Ware D.H."/>
            <person name="Buckler E.S."/>
            <person name="Lai J."/>
        </authorList>
    </citation>
    <scope>NUCLEOTIDE SEQUENCE [LARGE SCALE GENOMIC DNA]</scope>
    <source>
        <strain evidence="9">cv. Missouri 17</strain>
        <tissue evidence="8">Seedling</tissue>
    </source>
</reference>
<dbReference type="GO" id="GO:0005737">
    <property type="term" value="C:cytoplasm"/>
    <property type="evidence" value="ECO:0007669"/>
    <property type="project" value="InterPro"/>
</dbReference>
<dbReference type="EMBL" id="NCVQ01000002">
    <property type="protein sequence ID" value="PWZ43562.1"/>
    <property type="molecule type" value="Genomic_DNA"/>
</dbReference>
<keyword evidence="4" id="KW-0028">Amino-acid biosynthesis</keyword>
<dbReference type="Pfam" id="PF01678">
    <property type="entry name" value="DAP_epimerase"/>
    <property type="match status" value="1"/>
</dbReference>
<proteinExistence type="inferred from homology"/>
<evidence type="ECO:0000256" key="1">
    <source>
        <dbReference type="ARBA" id="ARBA00005196"/>
    </source>
</evidence>
<evidence type="ECO:0000256" key="5">
    <source>
        <dbReference type="ARBA" id="ARBA00023154"/>
    </source>
</evidence>
<dbReference type="Gene3D" id="3.10.310.10">
    <property type="entry name" value="Diaminopimelate Epimerase, Chain A, domain 1"/>
    <property type="match status" value="1"/>
</dbReference>
<evidence type="ECO:0000313" key="9">
    <source>
        <dbReference type="Proteomes" id="UP000251960"/>
    </source>
</evidence>
<evidence type="ECO:0000256" key="2">
    <source>
        <dbReference type="ARBA" id="ARBA00010219"/>
    </source>
</evidence>
<keyword evidence="6" id="KW-0413">Isomerase</keyword>
<dbReference type="InterPro" id="IPR018510">
    <property type="entry name" value="DAP_epimerase_AS"/>
</dbReference>
<dbReference type="EC" id="5.1.1.7" evidence="3"/>